<gene>
    <name evidence="1" type="ORF">CEP54_002578</name>
</gene>
<reference evidence="1 2" key="1">
    <citation type="submission" date="2017-06" db="EMBL/GenBank/DDBJ databases">
        <title>Comparative genomic analysis of Ambrosia Fusariam Clade fungi.</title>
        <authorList>
            <person name="Stajich J.E."/>
            <person name="Carrillo J."/>
            <person name="Kijimoto T."/>
            <person name="Eskalen A."/>
            <person name="O'Donnell K."/>
            <person name="Kasson M."/>
        </authorList>
    </citation>
    <scope>NUCLEOTIDE SEQUENCE [LARGE SCALE GENOMIC DNA]</scope>
    <source>
        <strain evidence="1 2">NRRL62584</strain>
    </source>
</reference>
<protein>
    <submittedName>
        <fullName evidence="1">Uncharacterized protein</fullName>
    </submittedName>
</protein>
<sequence>MFDPPNISTQATSLDTRVMHVQSKYEMHFPFLRLPREIQDNIIKYLLPPMILPTTKEPRLLKDKWGFPGTLEPVEHDNCAYLRDSCRPIRDIVDRIRPIKSTRGFHLDPKRDTLKVWKMKLPNPDPYGEGHWGSSIPVRKLLTVFPSVLNPNSDVSIGVSDPTWHDESLDLEVDLSFLPMIEEMTLVVQSAGWEWNIEGFQMYGPDVVENRGPNDNWGRGGYGHLRLIAETHFWIRKIRGSTPYRWKGCDADFFDPLDILRMDDTSLSRYAPYIGFYGYNRGAYSLGGNWPGFRYYTDTKEVEFSPLSFSEINFATDRQDTTEREPVDGRDAQLVSRVWIIRPGRPAPPIERHHCWIKVKEWRMGDPDWVWQVENTWKMVKGMLFGYTEIDKRHGLHVKYYESIVGSKNWKL</sequence>
<accession>A0A428QUL3</accession>
<organism evidence="1 2">
    <name type="scientific">Fusarium duplospermum</name>
    <dbReference type="NCBI Taxonomy" id="1325734"/>
    <lineage>
        <taxon>Eukaryota</taxon>
        <taxon>Fungi</taxon>
        <taxon>Dikarya</taxon>
        <taxon>Ascomycota</taxon>
        <taxon>Pezizomycotina</taxon>
        <taxon>Sordariomycetes</taxon>
        <taxon>Hypocreomycetidae</taxon>
        <taxon>Hypocreales</taxon>
        <taxon>Nectriaceae</taxon>
        <taxon>Fusarium</taxon>
        <taxon>Fusarium solani species complex</taxon>
    </lineage>
</organism>
<evidence type="ECO:0000313" key="1">
    <source>
        <dbReference type="EMBL" id="RSL68997.1"/>
    </source>
</evidence>
<dbReference type="EMBL" id="NKCI01000015">
    <property type="protein sequence ID" value="RSL68997.1"/>
    <property type="molecule type" value="Genomic_DNA"/>
</dbReference>
<keyword evidence="2" id="KW-1185">Reference proteome</keyword>
<name>A0A428QUL3_9HYPO</name>
<dbReference type="Proteomes" id="UP000288168">
    <property type="component" value="Unassembled WGS sequence"/>
</dbReference>
<dbReference type="OrthoDB" id="5090029at2759"/>
<proteinExistence type="predicted"/>
<evidence type="ECO:0000313" key="2">
    <source>
        <dbReference type="Proteomes" id="UP000288168"/>
    </source>
</evidence>
<dbReference type="AlphaFoldDB" id="A0A428QUL3"/>
<comment type="caution">
    <text evidence="1">The sequence shown here is derived from an EMBL/GenBank/DDBJ whole genome shotgun (WGS) entry which is preliminary data.</text>
</comment>